<dbReference type="Pfam" id="PF00583">
    <property type="entry name" value="Acetyltransf_1"/>
    <property type="match status" value="1"/>
</dbReference>
<dbReference type="SUPFAM" id="SSF55729">
    <property type="entry name" value="Acyl-CoA N-acyltransferases (Nat)"/>
    <property type="match status" value="1"/>
</dbReference>
<dbReference type="EMBL" id="FTOC01000004">
    <property type="protein sequence ID" value="SIS45558.1"/>
    <property type="molecule type" value="Genomic_DNA"/>
</dbReference>
<keyword evidence="3" id="KW-1185">Reference proteome</keyword>
<dbReference type="InterPro" id="IPR016181">
    <property type="entry name" value="Acyl_CoA_acyltransferase"/>
</dbReference>
<dbReference type="STRING" id="570947.SAMN05421687_104128"/>
<organism evidence="2 3">
    <name type="scientific">Salimicrobium flavidum</name>
    <dbReference type="NCBI Taxonomy" id="570947"/>
    <lineage>
        <taxon>Bacteria</taxon>
        <taxon>Bacillati</taxon>
        <taxon>Bacillota</taxon>
        <taxon>Bacilli</taxon>
        <taxon>Bacillales</taxon>
        <taxon>Bacillaceae</taxon>
        <taxon>Salimicrobium</taxon>
    </lineage>
</organism>
<dbReference type="AlphaFoldDB" id="A0A1N7J859"/>
<proteinExistence type="predicted"/>
<dbReference type="PANTHER" id="PTHR43072">
    <property type="entry name" value="N-ACETYLTRANSFERASE"/>
    <property type="match status" value="1"/>
</dbReference>
<dbReference type="PROSITE" id="PS51186">
    <property type="entry name" value="GNAT"/>
    <property type="match status" value="1"/>
</dbReference>
<dbReference type="Proteomes" id="UP000187608">
    <property type="component" value="Unassembled WGS sequence"/>
</dbReference>
<feature type="domain" description="N-acetyltransferase" evidence="1">
    <location>
        <begin position="1"/>
        <end position="145"/>
    </location>
</feature>
<dbReference type="OrthoDB" id="8593648at2"/>
<sequence>MEIRNVQSEDYYILSPLIDEWWGGRQMSAKVPKLFFDHFHDSSFIIEEKGQIIGFLIGFMSQSNNEEAYIHFAGVHPEYRKKNVGKNLYEAFYQSASESNRSVVKAVTSPVNKASIAYHKQLGFRVKDGDKVVDGVTVTADYDGPGKDRVLFEKEICRHTSKSH</sequence>
<dbReference type="FunFam" id="3.40.630.30:FF:000133">
    <property type="entry name" value="Acetyltransferase, GNAT family"/>
    <property type="match status" value="1"/>
</dbReference>
<evidence type="ECO:0000313" key="3">
    <source>
        <dbReference type="Proteomes" id="UP000187608"/>
    </source>
</evidence>
<dbReference type="InterPro" id="IPR000182">
    <property type="entry name" value="GNAT_dom"/>
</dbReference>
<evidence type="ECO:0000259" key="1">
    <source>
        <dbReference type="PROSITE" id="PS51186"/>
    </source>
</evidence>
<keyword evidence="2" id="KW-0808">Transferase</keyword>
<dbReference type="CDD" id="cd04301">
    <property type="entry name" value="NAT_SF"/>
    <property type="match status" value="1"/>
</dbReference>
<dbReference type="RefSeq" id="WP_076558306.1">
    <property type="nucleotide sequence ID" value="NZ_FTOC01000004.1"/>
</dbReference>
<dbReference type="PIRSF" id="PIRSF037663">
    <property type="entry name" value="Acetyltransf_GNAT_prd"/>
    <property type="match status" value="1"/>
</dbReference>
<evidence type="ECO:0000313" key="2">
    <source>
        <dbReference type="EMBL" id="SIS45558.1"/>
    </source>
</evidence>
<gene>
    <name evidence="2" type="ORF">SAMN05421687_104128</name>
</gene>
<dbReference type="Gene3D" id="3.40.630.30">
    <property type="match status" value="1"/>
</dbReference>
<dbReference type="GO" id="GO:0016747">
    <property type="term" value="F:acyltransferase activity, transferring groups other than amino-acyl groups"/>
    <property type="evidence" value="ECO:0007669"/>
    <property type="project" value="InterPro"/>
</dbReference>
<reference evidence="3" key="1">
    <citation type="submission" date="2017-01" db="EMBL/GenBank/DDBJ databases">
        <authorList>
            <person name="Varghese N."/>
            <person name="Submissions S."/>
        </authorList>
    </citation>
    <scope>NUCLEOTIDE SEQUENCE [LARGE SCALE GENOMIC DNA]</scope>
    <source>
        <strain evidence="3">DSM 23127</strain>
    </source>
</reference>
<name>A0A1N7J859_9BACI</name>
<dbReference type="InterPro" id="IPR017255">
    <property type="entry name" value="AcTrfase_GNAT_prd"/>
</dbReference>
<accession>A0A1N7J859</accession>
<dbReference type="PANTHER" id="PTHR43072:SF36">
    <property type="entry name" value="RIBOSOMAL-PROTEIN-ALANINE ACETYLTRANSFERASE"/>
    <property type="match status" value="1"/>
</dbReference>
<protein>
    <submittedName>
        <fullName evidence="2">Acetyltransferase (GNAT) family protein</fullName>
    </submittedName>
</protein>